<dbReference type="InterPro" id="IPR005844">
    <property type="entry name" value="A-D-PHexomutase_a/b/a-I"/>
</dbReference>
<dbReference type="NCBIfam" id="NF008139">
    <property type="entry name" value="PRK10887.1"/>
    <property type="match status" value="1"/>
</dbReference>
<evidence type="ECO:0000256" key="5">
    <source>
        <dbReference type="ARBA" id="ARBA00023235"/>
    </source>
</evidence>
<keyword evidence="2 6" id="KW-0597">Phosphoprotein</keyword>
<dbReference type="InterPro" id="IPR005841">
    <property type="entry name" value="Alpha-D-phosphohexomutase_SF"/>
</dbReference>
<keyword evidence="12" id="KW-1185">Reference proteome</keyword>
<dbReference type="EC" id="5.4.2.10" evidence="6"/>
<dbReference type="EMBL" id="VOBQ01000006">
    <property type="protein sequence ID" value="TWO71631.1"/>
    <property type="molecule type" value="Genomic_DNA"/>
</dbReference>
<dbReference type="Pfam" id="PF02878">
    <property type="entry name" value="PGM_PMM_I"/>
    <property type="match status" value="1"/>
</dbReference>
<dbReference type="GO" id="GO:0005829">
    <property type="term" value="C:cytosol"/>
    <property type="evidence" value="ECO:0007669"/>
    <property type="project" value="TreeGrafter"/>
</dbReference>
<comment type="caution">
    <text evidence="11">The sequence shown here is derived from an EMBL/GenBank/DDBJ whole genome shotgun (WGS) entry which is preliminary data.</text>
</comment>
<keyword evidence="5 6" id="KW-0413">Isomerase</keyword>
<dbReference type="GO" id="GO:0005975">
    <property type="term" value="P:carbohydrate metabolic process"/>
    <property type="evidence" value="ECO:0007669"/>
    <property type="project" value="InterPro"/>
</dbReference>
<proteinExistence type="inferred from homology"/>
<sequence>MSRTYFGTDGIRGTVGQAPITPDFVLRLAHAVGRVLKRTEERPTVLIGKDTRISGYMLESAMESGFNSAGVDVVLLGPLPTPGVAYLTRAQRASLGAVISASHNAYPDNGIKFFSAQGTKLPDEWEADVEAELEKPPSWADSATLGKARRLDDAAGRYIEFCKSTFANDLTLKGMSIAIDAAHGAAYHIAPKVFHELGAEIHCMGCSPDGLNINDQVGATHPEALVRSVLANRADFGIALDGDADRVQVVDAQGRLYNGDELLYLMVMDRLQRGEKVPGAVGTLMTNMAVELALRKHGVEFIRAKVGDRYVLEELEKRGWLLGGEGSGHLLCLDKHTTGDGLISALQVLQTAVRSGKTLAELLEGVRLFPQTLINVRLQAGQDWRKNLNLASETEKLQHELNGSGRVLIRASGTEPVLRVMVEASDEGVARQGAERLAEVVRAG</sequence>
<evidence type="ECO:0000313" key="11">
    <source>
        <dbReference type="EMBL" id="TWO71631.1"/>
    </source>
</evidence>
<feature type="domain" description="Alpha-D-phosphohexomutase alpha/beta/alpha" evidence="8">
    <location>
        <begin position="4"/>
        <end position="135"/>
    </location>
</feature>
<dbReference type="RefSeq" id="WP_145892572.1">
    <property type="nucleotide sequence ID" value="NZ_VOBQ01000006.1"/>
</dbReference>
<dbReference type="FunFam" id="3.30.310.50:FF:000001">
    <property type="entry name" value="Phosphoglucosamine mutase"/>
    <property type="match status" value="1"/>
</dbReference>
<feature type="binding site" description="via phosphate group" evidence="6">
    <location>
        <position position="102"/>
    </location>
    <ligand>
        <name>Mg(2+)</name>
        <dbReference type="ChEBI" id="CHEBI:18420"/>
    </ligand>
</feature>
<comment type="function">
    <text evidence="6">Catalyzes the conversion of glucosamine-6-phosphate to glucosamine-1-phosphate.</text>
</comment>
<dbReference type="GO" id="GO:0009252">
    <property type="term" value="P:peptidoglycan biosynthetic process"/>
    <property type="evidence" value="ECO:0007669"/>
    <property type="project" value="TreeGrafter"/>
</dbReference>
<comment type="catalytic activity">
    <reaction evidence="6">
        <text>alpha-D-glucosamine 1-phosphate = D-glucosamine 6-phosphate</text>
        <dbReference type="Rhea" id="RHEA:23424"/>
        <dbReference type="ChEBI" id="CHEBI:58516"/>
        <dbReference type="ChEBI" id="CHEBI:58725"/>
        <dbReference type="EC" id="5.4.2.10"/>
    </reaction>
</comment>
<feature type="active site" description="Phosphoserine intermediate" evidence="6">
    <location>
        <position position="102"/>
    </location>
</feature>
<dbReference type="InterPro" id="IPR016055">
    <property type="entry name" value="A-D-PHexomutase_a/b/a-I/II/III"/>
</dbReference>
<evidence type="ECO:0000256" key="3">
    <source>
        <dbReference type="ARBA" id="ARBA00022723"/>
    </source>
</evidence>
<feature type="domain" description="Alpha-D-phosphohexomutase alpha/beta/alpha" evidence="10">
    <location>
        <begin position="258"/>
        <end position="364"/>
    </location>
</feature>
<feature type="binding site" evidence="6">
    <location>
        <position position="241"/>
    </location>
    <ligand>
        <name>Mg(2+)</name>
        <dbReference type="ChEBI" id="CHEBI:18420"/>
    </ligand>
</feature>
<evidence type="ECO:0000256" key="6">
    <source>
        <dbReference type="HAMAP-Rule" id="MF_01554"/>
    </source>
</evidence>
<dbReference type="AlphaFoldDB" id="A0A562ZTD1"/>
<dbReference type="InterPro" id="IPR050060">
    <property type="entry name" value="Phosphoglucosamine_mutase"/>
</dbReference>
<evidence type="ECO:0000259" key="9">
    <source>
        <dbReference type="Pfam" id="PF02879"/>
    </source>
</evidence>
<feature type="modified residue" description="Phosphoserine" evidence="6">
    <location>
        <position position="102"/>
    </location>
</feature>
<evidence type="ECO:0000259" key="8">
    <source>
        <dbReference type="Pfam" id="PF02878"/>
    </source>
</evidence>
<gene>
    <name evidence="6 11" type="primary">glmM</name>
    <name evidence="11" type="ORF">FN976_08425</name>
</gene>
<dbReference type="FunFam" id="3.40.120.10:FF:000001">
    <property type="entry name" value="Phosphoglucosamine mutase"/>
    <property type="match status" value="1"/>
</dbReference>
<dbReference type="PANTHER" id="PTHR42946:SF1">
    <property type="entry name" value="PHOSPHOGLUCOMUTASE (ALPHA-D-GLUCOSE-1,6-BISPHOSPHATE-DEPENDENT)"/>
    <property type="match status" value="1"/>
</dbReference>
<dbReference type="OrthoDB" id="9803322at2"/>
<evidence type="ECO:0000256" key="4">
    <source>
        <dbReference type="ARBA" id="ARBA00022842"/>
    </source>
</evidence>
<dbReference type="SUPFAM" id="SSF55957">
    <property type="entry name" value="Phosphoglucomutase, C-terminal domain"/>
    <property type="match status" value="1"/>
</dbReference>
<feature type="binding site" evidence="6">
    <location>
        <position position="243"/>
    </location>
    <ligand>
        <name>Mg(2+)</name>
        <dbReference type="ChEBI" id="CHEBI:18420"/>
    </ligand>
</feature>
<keyword evidence="4 6" id="KW-0460">Magnesium</keyword>
<dbReference type="GO" id="GO:0008966">
    <property type="term" value="F:phosphoglucosamine mutase activity"/>
    <property type="evidence" value="ECO:0007669"/>
    <property type="project" value="UniProtKB-UniRule"/>
</dbReference>
<dbReference type="Pfam" id="PF00408">
    <property type="entry name" value="PGM_PMM_IV"/>
    <property type="match status" value="1"/>
</dbReference>
<feature type="domain" description="Alpha-D-phosphohexomutase alpha/beta/alpha" evidence="9">
    <location>
        <begin position="157"/>
        <end position="254"/>
    </location>
</feature>
<dbReference type="Pfam" id="PF02880">
    <property type="entry name" value="PGM_PMM_III"/>
    <property type="match status" value="1"/>
</dbReference>
<comment type="PTM">
    <text evidence="6">Activated by phosphorylation.</text>
</comment>
<evidence type="ECO:0000256" key="2">
    <source>
        <dbReference type="ARBA" id="ARBA00022553"/>
    </source>
</evidence>
<accession>A0A562ZTD1</accession>
<keyword evidence="3 6" id="KW-0479">Metal-binding</keyword>
<dbReference type="Gene3D" id="3.30.310.50">
    <property type="entry name" value="Alpha-D-phosphohexomutase, C-terminal domain"/>
    <property type="match status" value="1"/>
</dbReference>
<comment type="similarity">
    <text evidence="1 6">Belongs to the phosphohexose mutase family.</text>
</comment>
<evidence type="ECO:0000259" key="10">
    <source>
        <dbReference type="Pfam" id="PF02880"/>
    </source>
</evidence>
<dbReference type="InterPro" id="IPR005846">
    <property type="entry name" value="A-D-PHexomutase_a/b/a-III"/>
</dbReference>
<dbReference type="HAMAP" id="MF_01554_B">
    <property type="entry name" value="GlmM_B"/>
    <property type="match status" value="1"/>
</dbReference>
<dbReference type="GO" id="GO:0004615">
    <property type="term" value="F:phosphomannomutase activity"/>
    <property type="evidence" value="ECO:0007669"/>
    <property type="project" value="TreeGrafter"/>
</dbReference>
<dbReference type="Proteomes" id="UP000318199">
    <property type="component" value="Unassembled WGS sequence"/>
</dbReference>
<dbReference type="CDD" id="cd05802">
    <property type="entry name" value="GlmM"/>
    <property type="match status" value="1"/>
</dbReference>
<dbReference type="Pfam" id="PF02879">
    <property type="entry name" value="PGM_PMM_II"/>
    <property type="match status" value="1"/>
</dbReference>
<comment type="cofactor">
    <cofactor evidence="6">
        <name>Mg(2+)</name>
        <dbReference type="ChEBI" id="CHEBI:18420"/>
    </cofactor>
    <text evidence="6">Binds 1 Mg(2+) ion per subunit.</text>
</comment>
<dbReference type="InterPro" id="IPR005845">
    <property type="entry name" value="A-D-PHexomutase_a/b/a-II"/>
</dbReference>
<feature type="binding site" evidence="6">
    <location>
        <position position="245"/>
    </location>
    <ligand>
        <name>Mg(2+)</name>
        <dbReference type="ChEBI" id="CHEBI:18420"/>
    </ligand>
</feature>
<organism evidence="11 12">
    <name type="scientific">Caenimonas sedimenti</name>
    <dbReference type="NCBI Taxonomy" id="2596921"/>
    <lineage>
        <taxon>Bacteria</taxon>
        <taxon>Pseudomonadati</taxon>
        <taxon>Pseudomonadota</taxon>
        <taxon>Betaproteobacteria</taxon>
        <taxon>Burkholderiales</taxon>
        <taxon>Comamonadaceae</taxon>
        <taxon>Caenimonas</taxon>
    </lineage>
</organism>
<dbReference type="InterPro" id="IPR005843">
    <property type="entry name" value="A-D-PHexomutase_C"/>
</dbReference>
<protein>
    <recommendedName>
        <fullName evidence="6">Phosphoglucosamine mutase</fullName>
        <ecNumber evidence="6">5.4.2.10</ecNumber>
    </recommendedName>
</protein>
<dbReference type="PRINTS" id="PR00509">
    <property type="entry name" value="PGMPMM"/>
</dbReference>
<dbReference type="SUPFAM" id="SSF53738">
    <property type="entry name" value="Phosphoglucomutase, first 3 domains"/>
    <property type="match status" value="3"/>
</dbReference>
<dbReference type="InterPro" id="IPR006352">
    <property type="entry name" value="GlmM_bact"/>
</dbReference>
<evidence type="ECO:0000259" key="7">
    <source>
        <dbReference type="Pfam" id="PF00408"/>
    </source>
</evidence>
<dbReference type="PANTHER" id="PTHR42946">
    <property type="entry name" value="PHOSPHOHEXOSE MUTASE"/>
    <property type="match status" value="1"/>
</dbReference>
<dbReference type="FunFam" id="3.40.120.10:FF:000003">
    <property type="entry name" value="Phosphoglucosamine mutase"/>
    <property type="match status" value="1"/>
</dbReference>
<dbReference type="NCBIfam" id="TIGR01455">
    <property type="entry name" value="glmM"/>
    <property type="match status" value="1"/>
</dbReference>
<dbReference type="GO" id="GO:0006048">
    <property type="term" value="P:UDP-N-acetylglucosamine biosynthetic process"/>
    <property type="evidence" value="ECO:0007669"/>
    <property type="project" value="TreeGrafter"/>
</dbReference>
<reference evidence="11 12" key="1">
    <citation type="submission" date="2019-07" db="EMBL/GenBank/DDBJ databases">
        <title>Caenimonas sedimenti sp. nov., isolated from activated sludge.</title>
        <authorList>
            <person name="Xu J."/>
        </authorList>
    </citation>
    <scope>NUCLEOTIDE SEQUENCE [LARGE SCALE GENOMIC DNA]</scope>
    <source>
        <strain evidence="11 12">HX-9-20</strain>
    </source>
</reference>
<dbReference type="InterPro" id="IPR036900">
    <property type="entry name" value="A-D-PHexomutase_C_sf"/>
</dbReference>
<dbReference type="GO" id="GO:0000287">
    <property type="term" value="F:magnesium ion binding"/>
    <property type="evidence" value="ECO:0007669"/>
    <property type="project" value="UniProtKB-UniRule"/>
</dbReference>
<evidence type="ECO:0000313" key="12">
    <source>
        <dbReference type="Proteomes" id="UP000318199"/>
    </source>
</evidence>
<dbReference type="Gene3D" id="3.40.120.10">
    <property type="entry name" value="Alpha-D-Glucose-1,6-Bisphosphate, subunit A, domain 3"/>
    <property type="match status" value="3"/>
</dbReference>
<evidence type="ECO:0000256" key="1">
    <source>
        <dbReference type="ARBA" id="ARBA00010231"/>
    </source>
</evidence>
<feature type="domain" description="Alpha-D-phosphohexomutase C-terminal" evidence="7">
    <location>
        <begin position="373"/>
        <end position="439"/>
    </location>
</feature>
<name>A0A562ZTD1_9BURK</name>